<gene>
    <name evidence="1" type="ORF">DY000_02038572</name>
</gene>
<evidence type="ECO:0000313" key="2">
    <source>
        <dbReference type="Proteomes" id="UP000266723"/>
    </source>
</evidence>
<reference evidence="1 2" key="1">
    <citation type="journal article" date="2020" name="BMC Genomics">
        <title>Intraspecific diversification of the crop wild relative Brassica cretica Lam. using demographic model selection.</title>
        <authorList>
            <person name="Kioukis A."/>
            <person name="Michalopoulou V.A."/>
            <person name="Briers L."/>
            <person name="Pirintsos S."/>
            <person name="Studholme D.J."/>
            <person name="Pavlidis P."/>
            <person name="Sarris P.F."/>
        </authorList>
    </citation>
    <scope>NUCLEOTIDE SEQUENCE [LARGE SCALE GENOMIC DNA]</scope>
    <source>
        <strain evidence="2">cv. PFS-1207/04</strain>
    </source>
</reference>
<comment type="caution">
    <text evidence="1">The sequence shown here is derived from an EMBL/GenBank/DDBJ whole genome shotgun (WGS) entry which is preliminary data.</text>
</comment>
<evidence type="ECO:0000313" key="1">
    <source>
        <dbReference type="EMBL" id="KAF3531566.1"/>
    </source>
</evidence>
<organism evidence="1 2">
    <name type="scientific">Brassica cretica</name>
    <name type="common">Mustard</name>
    <dbReference type="NCBI Taxonomy" id="69181"/>
    <lineage>
        <taxon>Eukaryota</taxon>
        <taxon>Viridiplantae</taxon>
        <taxon>Streptophyta</taxon>
        <taxon>Embryophyta</taxon>
        <taxon>Tracheophyta</taxon>
        <taxon>Spermatophyta</taxon>
        <taxon>Magnoliopsida</taxon>
        <taxon>eudicotyledons</taxon>
        <taxon>Gunneridae</taxon>
        <taxon>Pentapetalae</taxon>
        <taxon>rosids</taxon>
        <taxon>malvids</taxon>
        <taxon>Brassicales</taxon>
        <taxon>Brassicaceae</taxon>
        <taxon>Brassiceae</taxon>
        <taxon>Brassica</taxon>
    </lineage>
</organism>
<name>A0ABQ7BHC0_BRACR</name>
<protein>
    <submittedName>
        <fullName evidence="1">Uncharacterized protein</fullName>
    </submittedName>
</protein>
<accession>A0ABQ7BHC0</accession>
<dbReference type="Proteomes" id="UP000266723">
    <property type="component" value="Unassembled WGS sequence"/>
</dbReference>
<keyword evidence="2" id="KW-1185">Reference proteome</keyword>
<dbReference type="EMBL" id="QGKV02001507">
    <property type="protein sequence ID" value="KAF3531566.1"/>
    <property type="molecule type" value="Genomic_DNA"/>
</dbReference>
<sequence length="150" mass="17115">MIWRREPTLMKRADAAVSREPEGCKVLGKRLSLCNGFPFFYVRWEGTIKRNLDRTRSAGPLAHTVTMLTSSYYCHFWEIGEGILLEERLGYLHSTFFLRRKGRDPPASSLSRATGRCTTTVSCSRPDASLRLSPRRITATKTCHMPINSF</sequence>
<proteinExistence type="predicted"/>